<name>A0ABM8EG66_9BACT</name>
<keyword evidence="2" id="KW-1185">Reference proteome</keyword>
<dbReference type="InterPro" id="IPR020483">
    <property type="entry name" value="Uncharacterised_YgbA"/>
</dbReference>
<reference evidence="1 2" key="1">
    <citation type="submission" date="2022-12" db="EMBL/GenBank/DDBJ databases">
        <title>Polyphasic characterization of Geotalea uranireducens NIT-SL11 newly isolated from a complex of sewage sludge and microbially reduced graphene oxide.</title>
        <authorList>
            <person name="Xie L."/>
            <person name="Yoshida N."/>
            <person name="Meng L."/>
        </authorList>
    </citation>
    <scope>NUCLEOTIDE SEQUENCE [LARGE SCALE GENOMIC DNA]</scope>
    <source>
        <strain evidence="1 2">NIT-SL11</strain>
    </source>
</reference>
<evidence type="ECO:0000313" key="2">
    <source>
        <dbReference type="Proteomes" id="UP001317705"/>
    </source>
</evidence>
<dbReference type="NCBIfam" id="NF007714">
    <property type="entry name" value="PRK10410.1-2"/>
    <property type="match status" value="1"/>
</dbReference>
<dbReference type="EMBL" id="AP027151">
    <property type="protein sequence ID" value="BDV41382.1"/>
    <property type="molecule type" value="Genomic_DNA"/>
</dbReference>
<gene>
    <name evidence="1" type="ORF">GURASL_03050</name>
</gene>
<organism evidence="1 2">
    <name type="scientific">Geotalea uraniireducens</name>
    <dbReference type="NCBI Taxonomy" id="351604"/>
    <lineage>
        <taxon>Bacteria</taxon>
        <taxon>Pseudomonadati</taxon>
        <taxon>Thermodesulfobacteriota</taxon>
        <taxon>Desulfuromonadia</taxon>
        <taxon>Geobacterales</taxon>
        <taxon>Geobacteraceae</taxon>
        <taxon>Geotalea</taxon>
    </lineage>
</organism>
<sequence>MEQFTKTQLKDLRVLTDFVRTYCNARHATTERHSCELPSQLARHYRADLKLCPECAGLLAHGISKRRTCPLEPKPACKECRIHCYGKEYRAKIREVMAFSGRRLLLRGRLDYLWHYFF</sequence>
<dbReference type="Proteomes" id="UP001317705">
    <property type="component" value="Chromosome"/>
</dbReference>
<protein>
    <recommendedName>
        <fullName evidence="3">Nitrous oxide-stimulated promoter family protein</fullName>
    </recommendedName>
</protein>
<dbReference type="Pfam" id="PF11756">
    <property type="entry name" value="YgbA_NO"/>
    <property type="match status" value="1"/>
</dbReference>
<accession>A0ABM8EG66</accession>
<evidence type="ECO:0000313" key="1">
    <source>
        <dbReference type="EMBL" id="BDV41382.1"/>
    </source>
</evidence>
<proteinExistence type="predicted"/>
<evidence type="ECO:0008006" key="3">
    <source>
        <dbReference type="Google" id="ProtNLM"/>
    </source>
</evidence>